<comment type="caution">
    <text evidence="3">The sequence shown here is derived from an EMBL/GenBank/DDBJ whole genome shotgun (WGS) entry which is preliminary data.</text>
</comment>
<reference evidence="3 4" key="1">
    <citation type="journal article" date="2013" name="Genome Announc.">
        <title>Draft Genome Sequence of Arcticibacter svalbardensis Strain MN12-7T, a Member of the Family Sphingobacteriaceae Isolated from an Arctic Soil Sample.</title>
        <authorList>
            <person name="Shivaji S."/>
            <person name="Ara S."/>
            <person name="Prasad S."/>
            <person name="Manasa B.P."/>
            <person name="Begum Z."/>
            <person name="Singh A."/>
            <person name="Kumar Pinnaka A."/>
        </authorList>
    </citation>
    <scope>NUCLEOTIDE SEQUENCE [LARGE SCALE GENOMIC DNA]</scope>
    <source>
        <strain evidence="3 4">MN12-7</strain>
    </source>
</reference>
<dbReference type="PANTHER" id="PTHR35004:SF8">
    <property type="entry name" value="TRANSPOSASE RV3428C-RELATED"/>
    <property type="match status" value="1"/>
</dbReference>
<dbReference type="eggNOG" id="COG4584">
    <property type="taxonomic scope" value="Bacteria"/>
</dbReference>
<feature type="domain" description="Integrase catalytic" evidence="2">
    <location>
        <begin position="137"/>
        <end position="316"/>
    </location>
</feature>
<dbReference type="Gene3D" id="3.30.420.10">
    <property type="entry name" value="Ribonuclease H-like superfamily/Ribonuclease H"/>
    <property type="match status" value="1"/>
</dbReference>
<dbReference type="EMBL" id="AQPN01000081">
    <property type="protein sequence ID" value="EOR94544.1"/>
    <property type="molecule type" value="Genomic_DNA"/>
</dbReference>
<evidence type="ECO:0000313" key="3">
    <source>
        <dbReference type="EMBL" id="EOR94544.1"/>
    </source>
</evidence>
<dbReference type="InterPro" id="IPR054353">
    <property type="entry name" value="IstA-like_C"/>
</dbReference>
<dbReference type="Proteomes" id="UP000014174">
    <property type="component" value="Unassembled WGS sequence"/>
</dbReference>
<dbReference type="SUPFAM" id="SSF53098">
    <property type="entry name" value="Ribonuclease H-like"/>
    <property type="match status" value="1"/>
</dbReference>
<dbReference type="InterPro" id="IPR006120">
    <property type="entry name" value="Resolvase_HTH_dom"/>
</dbReference>
<sequence>MAGKPKAMSQIKQLLRLHKQGDSIKSIARNLGISKNTVKSYISKLGAGTIPVSELMDMEDPLLEGKFHVGSPAYKDPRFEYLRENLAYYAKELESVGMTRLLLYEEYEAGCKPAYSYPQFCFHLRQQLVARRPGMRLEHLPADKLFVDFAGKQMHYINRDTGELIGCQIFVASLPFSDYCFVMAVRSQRVDDFLYALECCLRELGGSPAVLVPDNLKSAVIKANRFEPEINRALEDFANHYGITVIPTRSRKPKDKALVENQVKLVYNRVYARLRNRQFFDIESLNQAIREKVKAHNQTRMQQKPYCREERFLAAEKHLLQPLPGEGFEVKYYSEPKVAHNNHIYLGKDKHYYSVPFAYVGLKVQVIYTRSMVKIYARGKQIAVHIRNLNPAGYSTQKEHLSSHHQHYLDRSPDYYIARAKEKSPELHLLFQMVFGQNRHPEQLYRTCDGLLRLQKTASSEAFSSACELAMECRNFSYMFVERILRNNMVGHQDTAKQEKSLPEHQNIRGKEYYSQSTIKYS</sequence>
<accession>R9GZY2</accession>
<dbReference type="PROSITE" id="PS50994">
    <property type="entry name" value="INTEGRASE"/>
    <property type="match status" value="1"/>
</dbReference>
<dbReference type="GO" id="GO:0015074">
    <property type="term" value="P:DNA integration"/>
    <property type="evidence" value="ECO:0007669"/>
    <property type="project" value="InterPro"/>
</dbReference>
<keyword evidence="4" id="KW-1185">Reference proteome</keyword>
<dbReference type="Pfam" id="PF22483">
    <property type="entry name" value="Mu-transpos_C_2"/>
    <property type="match status" value="1"/>
</dbReference>
<dbReference type="InterPro" id="IPR036397">
    <property type="entry name" value="RNaseH_sf"/>
</dbReference>
<evidence type="ECO:0000256" key="1">
    <source>
        <dbReference type="ARBA" id="ARBA00009277"/>
    </source>
</evidence>
<protein>
    <submittedName>
        <fullName evidence="3">Mobile element protein</fullName>
    </submittedName>
</protein>
<proteinExistence type="inferred from homology"/>
<dbReference type="OrthoDB" id="3193769at2"/>
<dbReference type="Pfam" id="PF02796">
    <property type="entry name" value="HTH_7"/>
    <property type="match status" value="1"/>
</dbReference>
<dbReference type="Gene3D" id="1.10.10.60">
    <property type="entry name" value="Homeodomain-like"/>
    <property type="match status" value="1"/>
</dbReference>
<dbReference type="PATRIC" id="fig|1150600.3.peg.2259"/>
<dbReference type="InterPro" id="IPR012337">
    <property type="entry name" value="RNaseH-like_sf"/>
</dbReference>
<organism evidence="3 4">
    <name type="scientific">Arcticibacter svalbardensis MN12-7</name>
    <dbReference type="NCBI Taxonomy" id="1150600"/>
    <lineage>
        <taxon>Bacteria</taxon>
        <taxon>Pseudomonadati</taxon>
        <taxon>Bacteroidota</taxon>
        <taxon>Sphingobacteriia</taxon>
        <taxon>Sphingobacteriales</taxon>
        <taxon>Sphingobacteriaceae</taxon>
        <taxon>Arcticibacter</taxon>
    </lineage>
</organism>
<dbReference type="NCBIfam" id="NF033546">
    <property type="entry name" value="transpos_IS21"/>
    <property type="match status" value="1"/>
</dbReference>
<dbReference type="InterPro" id="IPR001584">
    <property type="entry name" value="Integrase_cat-core"/>
</dbReference>
<dbReference type="GO" id="GO:0003677">
    <property type="term" value="F:DNA binding"/>
    <property type="evidence" value="ECO:0007669"/>
    <property type="project" value="InterPro"/>
</dbReference>
<comment type="similarity">
    <text evidence="1">Belongs to the transposase IS21/IS408/IS1162 family.</text>
</comment>
<dbReference type="GO" id="GO:0000150">
    <property type="term" value="F:DNA strand exchange activity"/>
    <property type="evidence" value="ECO:0007669"/>
    <property type="project" value="InterPro"/>
</dbReference>
<evidence type="ECO:0000313" key="4">
    <source>
        <dbReference type="Proteomes" id="UP000014174"/>
    </source>
</evidence>
<dbReference type="STRING" id="1150600.ADIARSV_2286"/>
<dbReference type="AlphaFoldDB" id="R9GZY2"/>
<dbReference type="PANTHER" id="PTHR35004">
    <property type="entry name" value="TRANSPOSASE RV3428C-RELATED"/>
    <property type="match status" value="1"/>
</dbReference>
<evidence type="ECO:0000259" key="2">
    <source>
        <dbReference type="PROSITE" id="PS50994"/>
    </source>
</evidence>
<name>R9GZY2_9SPHI</name>
<dbReference type="RefSeq" id="WP_016195518.1">
    <property type="nucleotide sequence ID" value="NZ_AQPN01000081.1"/>
</dbReference>
<gene>
    <name evidence="3" type="ORF">ADIARSV_2286</name>
</gene>